<evidence type="ECO:0000256" key="2">
    <source>
        <dbReference type="ARBA" id="ARBA00023125"/>
    </source>
</evidence>
<proteinExistence type="predicted"/>
<dbReference type="AlphaFoldDB" id="A0AAV3U8R5"/>
<evidence type="ECO:0000259" key="4">
    <source>
        <dbReference type="PROSITE" id="PS01124"/>
    </source>
</evidence>
<protein>
    <recommendedName>
        <fullName evidence="4">HTH araC/xylS-type domain-containing protein</fullName>
    </recommendedName>
</protein>
<gene>
    <name evidence="5" type="ORF">GCM10025791_39740</name>
</gene>
<dbReference type="GO" id="GO:0003700">
    <property type="term" value="F:DNA-binding transcription factor activity"/>
    <property type="evidence" value="ECO:0007669"/>
    <property type="project" value="InterPro"/>
</dbReference>
<accession>A0AAV3U8R5</accession>
<keyword evidence="1" id="KW-0805">Transcription regulation</keyword>
<keyword evidence="3" id="KW-0804">Transcription</keyword>
<dbReference type="Pfam" id="PF12833">
    <property type="entry name" value="HTH_18"/>
    <property type="match status" value="1"/>
</dbReference>
<feature type="domain" description="HTH araC/xylS-type" evidence="4">
    <location>
        <begin position="1"/>
        <end position="87"/>
    </location>
</feature>
<keyword evidence="2" id="KW-0238">DNA-binding</keyword>
<evidence type="ECO:0000256" key="1">
    <source>
        <dbReference type="ARBA" id="ARBA00023015"/>
    </source>
</evidence>
<dbReference type="Gene3D" id="1.10.10.60">
    <property type="entry name" value="Homeodomain-like"/>
    <property type="match status" value="2"/>
</dbReference>
<dbReference type="PRINTS" id="PR00032">
    <property type="entry name" value="HTHARAC"/>
</dbReference>
<keyword evidence="6" id="KW-1185">Reference proteome</keyword>
<organism evidence="5 6">
    <name type="scientific">Halioxenophilus aromaticivorans</name>
    <dbReference type="NCBI Taxonomy" id="1306992"/>
    <lineage>
        <taxon>Bacteria</taxon>
        <taxon>Pseudomonadati</taxon>
        <taxon>Pseudomonadota</taxon>
        <taxon>Gammaproteobacteria</taxon>
        <taxon>Alteromonadales</taxon>
        <taxon>Alteromonadaceae</taxon>
        <taxon>Halioxenophilus</taxon>
    </lineage>
</organism>
<name>A0AAV3U8R5_9ALTE</name>
<dbReference type="PANTHER" id="PTHR43280">
    <property type="entry name" value="ARAC-FAMILY TRANSCRIPTIONAL REGULATOR"/>
    <property type="match status" value="1"/>
</dbReference>
<evidence type="ECO:0000256" key="3">
    <source>
        <dbReference type="ARBA" id="ARBA00023163"/>
    </source>
</evidence>
<sequence length="93" mass="10652">MPITIQALAQSFNFSDRNLKRRFQAATGISINQYIQKARVDKAKKLLISREMDVKAIAYEVGYENVSFFIRLFKRSTGVTPTKWRNGELPPGD</sequence>
<comment type="caution">
    <text evidence="5">The sequence shown here is derived from an EMBL/GenBank/DDBJ whole genome shotgun (WGS) entry which is preliminary data.</text>
</comment>
<dbReference type="PANTHER" id="PTHR43280:SF28">
    <property type="entry name" value="HTH-TYPE TRANSCRIPTIONAL ACTIVATOR RHAS"/>
    <property type="match status" value="1"/>
</dbReference>
<dbReference type="InterPro" id="IPR018062">
    <property type="entry name" value="HTH_AraC-typ_CS"/>
</dbReference>
<dbReference type="PROSITE" id="PS00041">
    <property type="entry name" value="HTH_ARAC_FAMILY_1"/>
    <property type="match status" value="1"/>
</dbReference>
<reference evidence="6" key="1">
    <citation type="journal article" date="2019" name="Int. J. Syst. Evol. Microbiol.">
        <title>The Global Catalogue of Microorganisms (GCM) 10K type strain sequencing project: providing services to taxonomists for standard genome sequencing and annotation.</title>
        <authorList>
            <consortium name="The Broad Institute Genomics Platform"/>
            <consortium name="The Broad Institute Genome Sequencing Center for Infectious Disease"/>
            <person name="Wu L."/>
            <person name="Ma J."/>
        </authorList>
    </citation>
    <scope>NUCLEOTIDE SEQUENCE [LARGE SCALE GENOMIC DNA]</scope>
    <source>
        <strain evidence="6">JCM 19134</strain>
    </source>
</reference>
<dbReference type="InterPro" id="IPR020449">
    <property type="entry name" value="Tscrpt_reg_AraC-type_HTH"/>
</dbReference>
<dbReference type="GO" id="GO:0043565">
    <property type="term" value="F:sequence-specific DNA binding"/>
    <property type="evidence" value="ECO:0007669"/>
    <property type="project" value="InterPro"/>
</dbReference>
<dbReference type="EMBL" id="BAABLX010000070">
    <property type="protein sequence ID" value="GAA4955582.1"/>
    <property type="molecule type" value="Genomic_DNA"/>
</dbReference>
<dbReference type="InterPro" id="IPR018060">
    <property type="entry name" value="HTH_AraC"/>
</dbReference>
<dbReference type="Proteomes" id="UP001409585">
    <property type="component" value="Unassembled WGS sequence"/>
</dbReference>
<dbReference type="InterPro" id="IPR009057">
    <property type="entry name" value="Homeodomain-like_sf"/>
</dbReference>
<evidence type="ECO:0000313" key="5">
    <source>
        <dbReference type="EMBL" id="GAA4955582.1"/>
    </source>
</evidence>
<evidence type="ECO:0000313" key="6">
    <source>
        <dbReference type="Proteomes" id="UP001409585"/>
    </source>
</evidence>
<dbReference type="SUPFAM" id="SSF46689">
    <property type="entry name" value="Homeodomain-like"/>
    <property type="match status" value="2"/>
</dbReference>
<dbReference type="SMART" id="SM00342">
    <property type="entry name" value="HTH_ARAC"/>
    <property type="match status" value="1"/>
</dbReference>
<dbReference type="PROSITE" id="PS01124">
    <property type="entry name" value="HTH_ARAC_FAMILY_2"/>
    <property type="match status" value="1"/>
</dbReference>